<feature type="region of interest" description="Disordered" evidence="1">
    <location>
        <begin position="131"/>
        <end position="172"/>
    </location>
</feature>
<dbReference type="Proteomes" id="UP000095439">
    <property type="component" value="Unassembled WGS sequence"/>
</dbReference>
<feature type="compositionally biased region" description="Acidic residues" evidence="1">
    <location>
        <begin position="89"/>
        <end position="98"/>
    </location>
</feature>
<reference evidence="3 5" key="1">
    <citation type="submission" date="2015-09" db="EMBL/GenBank/DDBJ databases">
        <authorList>
            <consortium name="Pathogen Informatics"/>
        </authorList>
    </citation>
    <scope>NUCLEOTIDE SEQUENCE [LARGE SCALE GENOMIC DNA]</scope>
    <source>
        <strain evidence="3 5">2789STDY5608866</strain>
    </source>
</reference>
<protein>
    <submittedName>
        <fullName evidence="3">Double zinc ribbon</fullName>
    </submittedName>
    <submittedName>
        <fullName evidence="4">Zinc-ribbon domain-containing protein</fullName>
    </submittedName>
</protein>
<sequence>MRQCPNCKTNNPDDARFCNYCGMRLPESKEETLYSDLDELEEAPKTEFSDQEIEEESEKVIDEAKKLLNPDEKEEKEVFLQEEKKEERKEDEDTDTEQEQLKKQLTIPENLDRMIEEVTRQELEQELHRKIKLKEGSGKEQSHLDETEGVSEPTLMIGEKTEEEADEPTRMFTGDIGDFIKKKREYEDVPEEDAYEEILQSWERKRKEKKIKREREGKDPSRIPKFIKEKHSWSDLTAKQKKAVKRIVAGAAVFAAFCIFESYYGRPEAVAERYCKAYVKEDWKKTGHLSDLPKNGYATQDEYATYMKKNAVTGVEDYQIKETKENRQIKIESGGKQRAFTVEYKTKTQGKNKETVVLQKQKRQRLLLFANWKVSSDKMIANDFNLYIPAGSTAWIDGTKLTKNDKIKDDSDGLDQYKISLFEGDHKIRIDVPWFKTYKSEFKASDKGSTTISKMKVSQSGKKKLDKKMKEILSSYIKAAKEEKSFSQISGLFEKNSKYEKENKEFYDDLKEQLSSKDGYKADQITTDNYEGKYVISGVTGVVRGTLSYDYRVTYQKEDVTVGNMNGTVDGSSQMSAEFVYKDGNYQLRTVNPGSIWYRESQ</sequence>
<feature type="compositionally biased region" description="Basic and acidic residues" evidence="1">
    <location>
        <begin position="65"/>
        <end position="88"/>
    </location>
</feature>
<feature type="region of interest" description="Disordered" evidence="1">
    <location>
        <begin position="65"/>
        <end position="108"/>
    </location>
</feature>
<dbReference type="EMBL" id="CYYY01000002">
    <property type="protein sequence ID" value="CUN54404.1"/>
    <property type="molecule type" value="Genomic_DNA"/>
</dbReference>
<dbReference type="AlphaFoldDB" id="A0A173XRP6"/>
<feature type="domain" description="Zinc-ribbon" evidence="2">
    <location>
        <begin position="4"/>
        <end position="25"/>
    </location>
</feature>
<evidence type="ECO:0000313" key="4">
    <source>
        <dbReference type="EMBL" id="MZK09506.1"/>
    </source>
</evidence>
<gene>
    <name evidence="3" type="ORF">ERS852423_00789</name>
    <name evidence="4" type="ORF">GT576_03940</name>
</gene>
<accession>A0A173XRP6</accession>
<dbReference type="InterPro" id="IPR026870">
    <property type="entry name" value="Zinc_ribbon_dom"/>
</dbReference>
<organism evidence="3 5">
    <name type="scientific">Dorea longicatena</name>
    <dbReference type="NCBI Taxonomy" id="88431"/>
    <lineage>
        <taxon>Bacteria</taxon>
        <taxon>Bacillati</taxon>
        <taxon>Bacillota</taxon>
        <taxon>Clostridia</taxon>
        <taxon>Lachnospirales</taxon>
        <taxon>Lachnospiraceae</taxon>
        <taxon>Dorea</taxon>
    </lineage>
</organism>
<dbReference type="RefSeq" id="WP_055180723.1">
    <property type="nucleotide sequence ID" value="NZ_CABIWY010000002.1"/>
</dbReference>
<reference evidence="4 6" key="2">
    <citation type="journal article" date="2019" name="Nat. Med.">
        <title>A library of human gut bacterial isolates paired with longitudinal multiomics data enables mechanistic microbiome research.</title>
        <authorList>
            <person name="Poyet M."/>
            <person name="Groussin M."/>
            <person name="Gibbons S.M."/>
            <person name="Avila-Pacheco J."/>
            <person name="Jiang X."/>
            <person name="Kearney S.M."/>
            <person name="Perrotta A.R."/>
            <person name="Berdy B."/>
            <person name="Zhao S."/>
            <person name="Lieberman T.D."/>
            <person name="Swanson P.K."/>
            <person name="Smith M."/>
            <person name="Roesemann S."/>
            <person name="Alexander J.E."/>
            <person name="Rich S.A."/>
            <person name="Livny J."/>
            <person name="Vlamakis H."/>
            <person name="Clish C."/>
            <person name="Bullock K."/>
            <person name="Deik A."/>
            <person name="Scott J."/>
            <person name="Pierce K.A."/>
            <person name="Xavier R.J."/>
            <person name="Alm E.J."/>
        </authorList>
    </citation>
    <scope>NUCLEOTIDE SEQUENCE [LARGE SCALE GENOMIC DNA]</scope>
    <source>
        <strain evidence="4 6">BIOML-A1</strain>
    </source>
</reference>
<evidence type="ECO:0000313" key="6">
    <source>
        <dbReference type="Proteomes" id="UP000449249"/>
    </source>
</evidence>
<evidence type="ECO:0000313" key="3">
    <source>
        <dbReference type="EMBL" id="CUN54404.1"/>
    </source>
</evidence>
<dbReference type="Proteomes" id="UP000449249">
    <property type="component" value="Unassembled WGS sequence"/>
</dbReference>
<evidence type="ECO:0000259" key="2">
    <source>
        <dbReference type="Pfam" id="PF13240"/>
    </source>
</evidence>
<evidence type="ECO:0000313" key="5">
    <source>
        <dbReference type="Proteomes" id="UP000095439"/>
    </source>
</evidence>
<evidence type="ECO:0000256" key="1">
    <source>
        <dbReference type="SAM" id="MobiDB-lite"/>
    </source>
</evidence>
<feature type="compositionally biased region" description="Basic and acidic residues" evidence="1">
    <location>
        <begin position="131"/>
        <end position="146"/>
    </location>
</feature>
<dbReference type="EMBL" id="WWSH01000002">
    <property type="protein sequence ID" value="MZK09506.1"/>
    <property type="molecule type" value="Genomic_DNA"/>
</dbReference>
<dbReference type="Pfam" id="PF13240">
    <property type="entry name" value="Zn_Ribbon_1"/>
    <property type="match status" value="1"/>
</dbReference>
<name>A0A173XRP6_9FIRM</name>
<proteinExistence type="predicted"/>